<dbReference type="SUPFAM" id="SSF53756">
    <property type="entry name" value="UDP-Glycosyltransferase/glycogen phosphorylase"/>
    <property type="match status" value="1"/>
</dbReference>
<keyword evidence="1 4" id="KW-0808">Transferase</keyword>
<dbReference type="InterPro" id="IPR004276">
    <property type="entry name" value="GlycoTrans_28_N"/>
</dbReference>
<dbReference type="GO" id="GO:0016906">
    <property type="term" value="F:sterol 3-beta-glucosyltransferase activity"/>
    <property type="evidence" value="ECO:0007669"/>
    <property type="project" value="UniProtKB-ARBA"/>
</dbReference>
<dbReference type="SUPFAM" id="SSF50729">
    <property type="entry name" value="PH domain-like"/>
    <property type="match status" value="1"/>
</dbReference>
<evidence type="ECO:0000256" key="1">
    <source>
        <dbReference type="ARBA" id="ARBA00022679"/>
    </source>
</evidence>
<dbReference type="PANTHER" id="PTHR48050">
    <property type="entry name" value="STEROL 3-BETA-GLUCOSYLTRANSFERASE"/>
    <property type="match status" value="1"/>
</dbReference>
<dbReference type="CDD" id="cd03784">
    <property type="entry name" value="GT1_Gtf-like"/>
    <property type="match status" value="1"/>
</dbReference>
<keyword evidence="5" id="KW-1185">Reference proteome</keyword>
<feature type="region of interest" description="Disordered" evidence="2">
    <location>
        <begin position="1"/>
        <end position="163"/>
    </location>
</feature>
<dbReference type="InterPro" id="IPR050426">
    <property type="entry name" value="Glycosyltransferase_28"/>
</dbReference>
<feature type="compositionally biased region" description="Basic and acidic residues" evidence="2">
    <location>
        <begin position="405"/>
        <end position="417"/>
    </location>
</feature>
<protein>
    <submittedName>
        <fullName evidence="4">Sterol 3-beta-glucosyltransferase</fullName>
    </submittedName>
</protein>
<organism evidence="4 5">
    <name type="scientific">Nannochloropsis gaditana</name>
    <dbReference type="NCBI Taxonomy" id="72520"/>
    <lineage>
        <taxon>Eukaryota</taxon>
        <taxon>Sar</taxon>
        <taxon>Stramenopiles</taxon>
        <taxon>Ochrophyta</taxon>
        <taxon>Eustigmatophyceae</taxon>
        <taxon>Eustigmatales</taxon>
        <taxon>Monodopsidaceae</taxon>
        <taxon>Nannochloropsis</taxon>
    </lineage>
</organism>
<dbReference type="Pfam" id="PF03033">
    <property type="entry name" value="Glyco_transf_28"/>
    <property type="match status" value="1"/>
</dbReference>
<evidence type="ECO:0000259" key="3">
    <source>
        <dbReference type="PROSITE" id="PS50003"/>
    </source>
</evidence>
<evidence type="ECO:0000313" key="4">
    <source>
        <dbReference type="EMBL" id="EWM29727.1"/>
    </source>
</evidence>
<dbReference type="InterPro" id="IPR010610">
    <property type="entry name" value="EryCIII-like_C"/>
</dbReference>
<dbReference type="Proteomes" id="UP000019335">
    <property type="component" value="Chromosome 2"/>
</dbReference>
<feature type="domain" description="PH" evidence="3">
    <location>
        <begin position="202"/>
        <end position="369"/>
    </location>
</feature>
<dbReference type="PANTHER" id="PTHR48050:SF13">
    <property type="entry name" value="STEROL 3-BETA-GLUCOSYLTRANSFERASE UGT80A2"/>
    <property type="match status" value="1"/>
</dbReference>
<dbReference type="Gene3D" id="3.40.50.2000">
    <property type="entry name" value="Glycogen Phosphorylase B"/>
    <property type="match status" value="2"/>
</dbReference>
<feature type="compositionally biased region" description="Basic and acidic residues" evidence="2">
    <location>
        <begin position="1331"/>
        <end position="1347"/>
    </location>
</feature>
<feature type="region of interest" description="Disordered" evidence="2">
    <location>
        <begin position="393"/>
        <end position="447"/>
    </location>
</feature>
<dbReference type="GO" id="GO:0005975">
    <property type="term" value="P:carbohydrate metabolic process"/>
    <property type="evidence" value="ECO:0007669"/>
    <property type="project" value="InterPro"/>
</dbReference>
<comment type="caution">
    <text evidence="4">The sequence shown here is derived from an EMBL/GenBank/DDBJ whole genome shotgun (WGS) entry which is preliminary data.</text>
</comment>
<dbReference type="OrthoDB" id="5835829at2759"/>
<dbReference type="InterPro" id="IPR002213">
    <property type="entry name" value="UDP_glucos_trans"/>
</dbReference>
<evidence type="ECO:0000313" key="5">
    <source>
        <dbReference type="Proteomes" id="UP000019335"/>
    </source>
</evidence>
<dbReference type="InterPro" id="IPR011993">
    <property type="entry name" value="PH-like_dom_sf"/>
</dbReference>
<sequence>MMSSCSPSPPSPEEDELAPSATEESRTALPLTMCPPAPTIYRNIGMEESPSRRDRSGSTASSKGEGLGITEGTQPRADAPLTPTPQRPELPLSSVAPASPVGSAAGGTGSADKEDGPSSTRTAAGCQDPGSTPVGPDEGDGGVLSDGNACLPSRGRSAEVQDDGLETYLALSEEGSGGSREDEEDDFVRVEPEMHRGHVEVRVLKEGWLQKQCLRVVDGRPSMWRHFAFWKQRYFVLGSDGVLRYYKDAERQHFRRAIPLAGMEVTAHFYAPADPGEGGETGGLSAWEGEGTSLSVPMLAAAVGSAEAGEKGGKCLIIRPKQVPFPSRRRASSTGGQTEGASVEEEMKLLAASKAEMQEWLGALRGELEATERQGQTLFNTAWSLLRSYIDRPQGEARTPGGGEELGRGARGIRDADVDPPPADLQHRSSPLSPSSGLPMSGSESAAPMADVSFVPPSVPIPRMKVVMMVVGTRGDVQPFVTLGLALRAQGHRVRLATHAMYRPLVVEEAGLEFYPLGGDPLKLSAYMVKTAGRVFPFKLPDHQEMTKDVPEQRAMLSEIILSTWPACTAPDPEDPLKRGFRADAIISNPPVYGHVHCAEALNVPLHIMFPQPWSPTKAFPHPLSGLPYHGHWCKENYYSYLVVDKFLWLGIQDIVNELRVARLGLPPLRLGEHGGDLLNRYRVPFAKMWSPCLVPKPKDWGPHIDVVGHFFGPQTTGTPPGAEALQAWLEPAAPGLPAPPAPIFVGFGSMVIPDARSLVAMILEAAHLTDTRVVLQSSWTELPLPPAAVALPSAAPSTPTVFSIGNCPHDWLLKRCCAVIHHGGAGTVAAGLRAGKPTMVCPFFGDQFFWGQMVFQARVGLPPVPVVELTAEKLATAFKDLRSPSLVSAAERMAERLSREDGAKEGLKAFYRHLPVEDMVCDVSLFTDTPRLARAFCTTCGLKLSSEAHAALHCAGSGADTESGGDGPAHADHDVRAYSAVDWASLSGPKDATEGLVQGLSSLTHEFLGSMAGVVTEPVAGAHKTGVRGAAQGLASGLVNLVRRPIRGGIIFVDKVTTGVSNQLQLQQSSHGVGIASSLSPSFSSLGAQGEGKGQDNEAGSWQDNLSISYELVTELRAAHAQALQCKALFMRLSKGDPRCVPKEGVLNLLEEVRTEFRECDIPDESGRYSLFGVCGAQEEAEERRVLSRALLERIDAVGAGQISFQQFCVFFKALRRGALMQLSTREPGTVPIASEATAERRHAPAVALTETPEPTTMEGVPGENNPPSVAVAMVGGPTAEGEDCKKSKLLDSLVFDSIFLEERSSAPLPQPSSNCLRLSLDCDQVEHGENCEERSGTERKEHDQVPDDDGGSGTSSASSGIMEDVEIQVDVLRRDNESSKSRDADYLGEEEDKGPKACP</sequence>
<reference evidence="4 5" key="1">
    <citation type="journal article" date="2014" name="Mol. Plant">
        <title>Chromosome Scale Genome Assembly and Transcriptome Profiling of Nannochloropsis gaditana in Nitrogen Depletion.</title>
        <authorList>
            <person name="Corteggiani Carpinelli E."/>
            <person name="Telatin A."/>
            <person name="Vitulo N."/>
            <person name="Forcato C."/>
            <person name="D'Angelo M."/>
            <person name="Schiavon R."/>
            <person name="Vezzi A."/>
            <person name="Giacometti G.M."/>
            <person name="Morosinotto T."/>
            <person name="Valle G."/>
        </authorList>
    </citation>
    <scope>NUCLEOTIDE SEQUENCE [LARGE SCALE GENOMIC DNA]</scope>
    <source>
        <strain evidence="4 5">B-31</strain>
    </source>
</reference>
<dbReference type="SMART" id="SM00233">
    <property type="entry name" value="PH"/>
    <property type="match status" value="1"/>
</dbReference>
<feature type="compositionally biased region" description="Low complexity" evidence="2">
    <location>
        <begin position="93"/>
        <end position="103"/>
    </location>
</feature>
<feature type="compositionally biased region" description="Low complexity" evidence="2">
    <location>
        <begin position="429"/>
        <end position="445"/>
    </location>
</feature>
<dbReference type="PROSITE" id="PS50003">
    <property type="entry name" value="PH_DOMAIN"/>
    <property type="match status" value="1"/>
</dbReference>
<accession>W7TU98</accession>
<dbReference type="Pfam" id="PF06722">
    <property type="entry name" value="EryCIII-like_C"/>
    <property type="match status" value="1"/>
</dbReference>
<dbReference type="InterPro" id="IPR001849">
    <property type="entry name" value="PH_domain"/>
</dbReference>
<dbReference type="EMBL" id="AZIL01000117">
    <property type="protein sequence ID" value="EWM29727.1"/>
    <property type="molecule type" value="Genomic_DNA"/>
</dbReference>
<feature type="compositionally biased region" description="Basic and acidic residues" evidence="2">
    <location>
        <begin position="1373"/>
        <end position="1387"/>
    </location>
</feature>
<proteinExistence type="predicted"/>
<gene>
    <name evidence="4" type="ORF">Naga_100022g16</name>
</gene>
<name>W7TU98_9STRA</name>
<dbReference type="FunFam" id="3.40.50.2000:FF:000009">
    <property type="entry name" value="Sterol 3-beta-glucosyltransferase UGT80A2"/>
    <property type="match status" value="1"/>
</dbReference>
<dbReference type="FunFam" id="3.40.50.2000:FF:000163">
    <property type="entry name" value="Sterol 3-beta-glucosyltransferase"/>
    <property type="match status" value="1"/>
</dbReference>
<feature type="region of interest" description="Disordered" evidence="2">
    <location>
        <begin position="1331"/>
        <end position="1401"/>
    </location>
</feature>
<evidence type="ECO:0000256" key="2">
    <source>
        <dbReference type="SAM" id="MobiDB-lite"/>
    </source>
</evidence>
<dbReference type="Gene3D" id="2.30.29.30">
    <property type="entry name" value="Pleckstrin-homology domain (PH domain)/Phosphotyrosine-binding domain (PTB)"/>
    <property type="match status" value="1"/>
</dbReference>